<reference evidence="1 2" key="1">
    <citation type="journal article" date="2021" name="Hortic Res">
        <title>High-quality reference genome and annotation aids understanding of berry development for evergreen blueberry (Vaccinium darrowii).</title>
        <authorList>
            <person name="Yu J."/>
            <person name="Hulse-Kemp A.M."/>
            <person name="Babiker E."/>
            <person name="Staton M."/>
        </authorList>
    </citation>
    <scope>NUCLEOTIDE SEQUENCE [LARGE SCALE GENOMIC DNA]</scope>
    <source>
        <strain evidence="2">cv. NJ 8807/NJ 8810</strain>
        <tissue evidence="1">Young leaf</tissue>
    </source>
</reference>
<evidence type="ECO:0000313" key="2">
    <source>
        <dbReference type="Proteomes" id="UP000828048"/>
    </source>
</evidence>
<gene>
    <name evidence="1" type="ORF">Vadar_025235</name>
</gene>
<evidence type="ECO:0000313" key="1">
    <source>
        <dbReference type="EMBL" id="KAH7861369.1"/>
    </source>
</evidence>
<name>A0ACB7Z648_9ERIC</name>
<accession>A0ACB7Z648</accession>
<protein>
    <submittedName>
        <fullName evidence="1">Uncharacterized protein</fullName>
    </submittedName>
</protein>
<organism evidence="1 2">
    <name type="scientific">Vaccinium darrowii</name>
    <dbReference type="NCBI Taxonomy" id="229202"/>
    <lineage>
        <taxon>Eukaryota</taxon>
        <taxon>Viridiplantae</taxon>
        <taxon>Streptophyta</taxon>
        <taxon>Embryophyta</taxon>
        <taxon>Tracheophyta</taxon>
        <taxon>Spermatophyta</taxon>
        <taxon>Magnoliopsida</taxon>
        <taxon>eudicotyledons</taxon>
        <taxon>Gunneridae</taxon>
        <taxon>Pentapetalae</taxon>
        <taxon>asterids</taxon>
        <taxon>Ericales</taxon>
        <taxon>Ericaceae</taxon>
        <taxon>Vaccinioideae</taxon>
        <taxon>Vaccinieae</taxon>
        <taxon>Vaccinium</taxon>
    </lineage>
</organism>
<dbReference type="Proteomes" id="UP000828048">
    <property type="component" value="Chromosome 4"/>
</dbReference>
<proteinExistence type="predicted"/>
<dbReference type="EMBL" id="CM037154">
    <property type="protein sequence ID" value="KAH7861369.1"/>
    <property type="molecule type" value="Genomic_DNA"/>
</dbReference>
<keyword evidence="2" id="KW-1185">Reference proteome</keyword>
<comment type="caution">
    <text evidence="1">The sequence shown here is derived from an EMBL/GenBank/DDBJ whole genome shotgun (WGS) entry which is preliminary data.</text>
</comment>
<sequence>MAPLSTPTEGAYNGSHAVSTRMLRLNIRTRTSIDVLCRRKEATQWFMNNLTNGPLIDTYGRGGMWTMTTYKEDEVICTNSQTWMDKKYELSNMTRKMSSNFNIHILLQLLYYFGVKNEVDSLDRASIVVYSCEVSCEGSRAYKEKFVGVQLASQSSSVCLSKLEVCLDDFVFHTIFIQLALGGNK</sequence>